<organism evidence="3 4">
    <name type="scientific">Solanum tuberosum</name>
    <name type="common">Potato</name>
    <dbReference type="NCBI Taxonomy" id="4113"/>
    <lineage>
        <taxon>Eukaryota</taxon>
        <taxon>Viridiplantae</taxon>
        <taxon>Streptophyta</taxon>
        <taxon>Embryophyta</taxon>
        <taxon>Tracheophyta</taxon>
        <taxon>Spermatophyta</taxon>
        <taxon>Magnoliopsida</taxon>
        <taxon>eudicotyledons</taxon>
        <taxon>Gunneridae</taxon>
        <taxon>Pentapetalae</taxon>
        <taxon>asterids</taxon>
        <taxon>lamiids</taxon>
        <taxon>Solanales</taxon>
        <taxon>Solanaceae</taxon>
        <taxon>Solanoideae</taxon>
        <taxon>Solaneae</taxon>
        <taxon>Solanum</taxon>
    </lineage>
</organism>
<accession>A0ABQ7VE13</accession>
<sequence length="316" mass="35636">MGELLTLMNAQGWTTLVLQGNRRREMDRKATREFYINVVGSVSSISSSVGGVSFTLTIEILEKILGVPNLGWCHYVKRSWPPLKGLSSALEISRRFANDPTLENYTRVEKGTMLPLHKILFDVVHKIILPRKQKRTEANYLDLTLMELLISQVQINLPKLILSHINRICVDDSTEHGLGYGFWLGDIFEYFQVPIEEWQEQTIKDVLIVVDHAAIPTTSRGADAPMQRLRASLTAKNEEITTLQVSHFAAIDQLHIDYGLEHARLAEENSSLKEELEKTQAALNTERSSNSDCLKHLYEILTKGSPSLSFALPPSV</sequence>
<feature type="coiled-coil region" evidence="1">
    <location>
        <begin position="262"/>
        <end position="289"/>
    </location>
</feature>
<evidence type="ECO:0000256" key="1">
    <source>
        <dbReference type="SAM" id="Coils"/>
    </source>
</evidence>
<reference evidence="3 4" key="1">
    <citation type="journal article" date="2021" name="bioRxiv">
        <title>Chromosome-scale and haplotype-resolved genome assembly of a tetraploid potato cultivar.</title>
        <authorList>
            <person name="Sun H."/>
            <person name="Jiao W.-B."/>
            <person name="Krause K."/>
            <person name="Campoy J.A."/>
            <person name="Goel M."/>
            <person name="Folz-Donahue K."/>
            <person name="Kukat C."/>
            <person name="Huettel B."/>
            <person name="Schneeberger K."/>
        </authorList>
    </citation>
    <scope>NUCLEOTIDE SEQUENCE [LARGE SCALE GENOMIC DNA]</scope>
    <source>
        <strain evidence="3">SolTubOtavaFocal</strain>
        <tissue evidence="3">Leaves</tissue>
    </source>
</reference>
<keyword evidence="4" id="KW-1185">Reference proteome</keyword>
<protein>
    <recommendedName>
        <fullName evidence="2">Putative plant transposon protein domain-containing protein</fullName>
    </recommendedName>
</protein>
<evidence type="ECO:0000259" key="2">
    <source>
        <dbReference type="Pfam" id="PF20167"/>
    </source>
</evidence>
<gene>
    <name evidence="3" type="ORF">KY290_018390</name>
</gene>
<dbReference type="EMBL" id="JAIVGD010000013">
    <property type="protein sequence ID" value="KAH0762317.1"/>
    <property type="molecule type" value="Genomic_DNA"/>
</dbReference>
<keyword evidence="1" id="KW-0175">Coiled coil</keyword>
<dbReference type="Proteomes" id="UP000826656">
    <property type="component" value="Unassembled WGS sequence"/>
</dbReference>
<feature type="domain" description="Putative plant transposon protein" evidence="2">
    <location>
        <begin position="26"/>
        <end position="194"/>
    </location>
</feature>
<proteinExistence type="predicted"/>
<dbReference type="Pfam" id="PF20167">
    <property type="entry name" value="Transposase_32"/>
    <property type="match status" value="1"/>
</dbReference>
<evidence type="ECO:0000313" key="4">
    <source>
        <dbReference type="Proteomes" id="UP000826656"/>
    </source>
</evidence>
<evidence type="ECO:0000313" key="3">
    <source>
        <dbReference type="EMBL" id="KAH0762317.1"/>
    </source>
</evidence>
<name>A0ABQ7VE13_SOLTU</name>
<comment type="caution">
    <text evidence="3">The sequence shown here is derived from an EMBL/GenBank/DDBJ whole genome shotgun (WGS) entry which is preliminary data.</text>
</comment>
<dbReference type="InterPro" id="IPR046796">
    <property type="entry name" value="Transposase_32_dom"/>
</dbReference>